<dbReference type="AlphaFoldDB" id="A0A7S1UYY9"/>
<dbReference type="Gene3D" id="6.10.140.530">
    <property type="match status" value="3"/>
</dbReference>
<name>A0A7S1UYY9_9STRA</name>
<feature type="compositionally biased region" description="Basic residues" evidence="1">
    <location>
        <begin position="29"/>
        <end position="38"/>
    </location>
</feature>
<feature type="domain" description="Helicase-associated" evidence="2">
    <location>
        <begin position="189"/>
        <end position="256"/>
    </location>
</feature>
<proteinExistence type="predicted"/>
<sequence length="408" mass="46681">MSRTGDGPSPTVRHDLMEVSRTQESHHVAPQRRRKRQISTRYAEAGFLVEMDEIGDKKSRDKDDMVDDDDESYQSDFVDNDEENELEDSQEASNGISDAPIDQRVPKRRRRGRDCAWEEKIAELRAYHAKHGNCLIAQKNKEYPCLARWVKKLREKYKKHKEGESTNLNSKRIAELDALGFTWQLRESNSFDVRVSQLVDFRDQHGHMHVPHVYAPNPALGVWVHNMRTFYRCLKQGKWQSGLTPERVKILNDVGFVWERGRSKGRPSSSQRIAELREFKNRHGHVKVPRSYKDGSFHQWLDNQRSKFLHPRRPGDGKTAEALKRAEILADLGVNWAVEVCKVRAQMGAGGGAEGKSSQCVPRSSPRLEIKPPANGGEEGRQSKIVGGSTRDAVEESSDEDDWYTVEV</sequence>
<dbReference type="InterPro" id="IPR005114">
    <property type="entry name" value="Helicase_assoc"/>
</dbReference>
<dbReference type="Pfam" id="PF03457">
    <property type="entry name" value="HA"/>
    <property type="match status" value="3"/>
</dbReference>
<evidence type="ECO:0000259" key="2">
    <source>
        <dbReference type="Pfam" id="PF03457"/>
    </source>
</evidence>
<gene>
    <name evidence="3" type="ORF">GOCE00092_LOCUS11416</name>
</gene>
<feature type="region of interest" description="Disordered" evidence="1">
    <location>
        <begin position="348"/>
        <end position="408"/>
    </location>
</feature>
<feature type="compositionally biased region" description="Acidic residues" evidence="1">
    <location>
        <begin position="395"/>
        <end position="408"/>
    </location>
</feature>
<dbReference type="PANTHER" id="PTHR33418">
    <property type="entry name" value="HELICASE-ASSOCIATED"/>
    <property type="match status" value="1"/>
</dbReference>
<feature type="compositionally biased region" description="Acidic residues" evidence="1">
    <location>
        <begin position="64"/>
        <end position="90"/>
    </location>
</feature>
<dbReference type="EMBL" id="HBGK01022253">
    <property type="protein sequence ID" value="CAD9282505.1"/>
    <property type="molecule type" value="Transcribed_RNA"/>
</dbReference>
<reference evidence="3" key="1">
    <citation type="submission" date="2021-01" db="EMBL/GenBank/DDBJ databases">
        <authorList>
            <person name="Corre E."/>
            <person name="Pelletier E."/>
            <person name="Niang G."/>
            <person name="Scheremetjew M."/>
            <person name="Finn R."/>
            <person name="Kale V."/>
            <person name="Holt S."/>
            <person name="Cochrane G."/>
            <person name="Meng A."/>
            <person name="Brown T."/>
            <person name="Cohen L."/>
        </authorList>
    </citation>
    <scope>NUCLEOTIDE SEQUENCE</scope>
    <source>
        <strain evidence="3">CCMP 410</strain>
    </source>
</reference>
<feature type="compositionally biased region" description="Basic and acidic residues" evidence="1">
    <location>
        <begin position="12"/>
        <end position="27"/>
    </location>
</feature>
<feature type="compositionally biased region" description="Basic and acidic residues" evidence="1">
    <location>
        <begin position="54"/>
        <end position="63"/>
    </location>
</feature>
<evidence type="ECO:0000256" key="1">
    <source>
        <dbReference type="SAM" id="MobiDB-lite"/>
    </source>
</evidence>
<organism evidence="3">
    <name type="scientific">Grammatophora oceanica</name>
    <dbReference type="NCBI Taxonomy" id="210454"/>
    <lineage>
        <taxon>Eukaryota</taxon>
        <taxon>Sar</taxon>
        <taxon>Stramenopiles</taxon>
        <taxon>Ochrophyta</taxon>
        <taxon>Bacillariophyta</taxon>
        <taxon>Fragilariophyceae</taxon>
        <taxon>Fragilariophycidae</taxon>
        <taxon>Rhabdonematales</taxon>
        <taxon>Grammatophoraceae</taxon>
        <taxon>Grammatophora</taxon>
    </lineage>
</organism>
<dbReference type="PANTHER" id="PTHR33418:SF1">
    <property type="entry name" value="HELICASE-ASSOCIATED DOMAIN-CONTAINING PROTEIN"/>
    <property type="match status" value="1"/>
</dbReference>
<feature type="region of interest" description="Disordered" evidence="1">
    <location>
        <begin position="1"/>
        <end position="109"/>
    </location>
</feature>
<feature type="domain" description="Helicase-associated" evidence="2">
    <location>
        <begin position="271"/>
        <end position="311"/>
    </location>
</feature>
<protein>
    <recommendedName>
        <fullName evidence="2">Helicase-associated domain-containing protein</fullName>
    </recommendedName>
</protein>
<feature type="domain" description="Helicase-associated" evidence="2">
    <location>
        <begin position="116"/>
        <end position="181"/>
    </location>
</feature>
<evidence type="ECO:0000313" key="3">
    <source>
        <dbReference type="EMBL" id="CAD9282505.1"/>
    </source>
</evidence>
<accession>A0A7S1UYY9</accession>